<name>A0ABT1XDJ0_9BURK</name>
<evidence type="ECO:0000256" key="5">
    <source>
        <dbReference type="ARBA" id="ARBA00022692"/>
    </source>
</evidence>
<evidence type="ECO:0000256" key="3">
    <source>
        <dbReference type="ARBA" id="ARBA00022481"/>
    </source>
</evidence>
<dbReference type="PANTHER" id="PTHR39583:SF2">
    <property type="entry name" value="TYPE II SECRETION SYSTEM PROTEIN J"/>
    <property type="match status" value="1"/>
</dbReference>
<sequence length="240" mass="26030">MSPMNTQQRGFTLLEVLVALGIVAVISILSWQGLEEVLRSANRVTEVDERVQTVSAVFSQLEKDLGALEMTLNAPTPDADFVEVTGNGLLLQFTQRNTSEPAYRERVEWIIEGSNLLRISRRELNPDAPSVSEPIPARGMQIRLLREPGGWSGPVIFGNHTVQERSDLELQGPALQLNSGGGAAAPPPSDDDSENPGREPPETPTGQNQNAQTLVRAVEVSLTQTNNQAVTRVLLTGGVY</sequence>
<feature type="region of interest" description="Disordered" evidence="8">
    <location>
        <begin position="173"/>
        <end position="210"/>
    </location>
</feature>
<comment type="caution">
    <text evidence="10">The sequence shown here is derived from an EMBL/GenBank/DDBJ whole genome shotgun (WGS) entry which is preliminary data.</text>
</comment>
<comment type="subcellular location">
    <subcellularLocation>
        <location evidence="1">Cell inner membrane</location>
        <topology evidence="1">Single-pass membrane protein</topology>
    </subcellularLocation>
</comment>
<dbReference type="NCBIfam" id="TIGR02532">
    <property type="entry name" value="IV_pilin_GFxxxE"/>
    <property type="match status" value="1"/>
</dbReference>
<proteinExistence type="predicted"/>
<keyword evidence="4" id="KW-0997">Cell inner membrane</keyword>
<feature type="transmembrane region" description="Helical" evidence="9">
    <location>
        <begin position="12"/>
        <end position="34"/>
    </location>
</feature>
<dbReference type="RefSeq" id="WP_257510573.1">
    <property type="nucleotide sequence ID" value="NZ_JANKHG010000001.1"/>
</dbReference>
<reference evidence="10" key="1">
    <citation type="submission" date="2022-07" db="EMBL/GenBank/DDBJ databases">
        <authorList>
            <person name="Xamxidin M."/>
        </authorList>
    </citation>
    <scope>NUCLEOTIDE SEQUENCE</scope>
    <source>
        <strain evidence="10">YS8-69</strain>
    </source>
</reference>
<dbReference type="InterPro" id="IPR045584">
    <property type="entry name" value="Pilin-like"/>
</dbReference>
<keyword evidence="3" id="KW-0488">Methylation</keyword>
<protein>
    <submittedName>
        <fullName evidence="10">Prepilin-type N-terminal cleavage/methylation domain-containing protein</fullName>
    </submittedName>
</protein>
<evidence type="ECO:0000256" key="8">
    <source>
        <dbReference type="SAM" id="MobiDB-lite"/>
    </source>
</evidence>
<evidence type="ECO:0000313" key="10">
    <source>
        <dbReference type="EMBL" id="MCR2745328.1"/>
    </source>
</evidence>
<keyword evidence="11" id="KW-1185">Reference proteome</keyword>
<dbReference type="PANTHER" id="PTHR39583">
    <property type="entry name" value="TYPE II SECRETION SYSTEM PROTEIN J-RELATED"/>
    <property type="match status" value="1"/>
</dbReference>
<evidence type="ECO:0000256" key="1">
    <source>
        <dbReference type="ARBA" id="ARBA00004377"/>
    </source>
</evidence>
<evidence type="ECO:0000313" key="11">
    <source>
        <dbReference type="Proteomes" id="UP001165267"/>
    </source>
</evidence>
<dbReference type="EMBL" id="JANKHG010000001">
    <property type="protein sequence ID" value="MCR2745328.1"/>
    <property type="molecule type" value="Genomic_DNA"/>
</dbReference>
<evidence type="ECO:0000256" key="9">
    <source>
        <dbReference type="SAM" id="Phobius"/>
    </source>
</evidence>
<evidence type="ECO:0000256" key="2">
    <source>
        <dbReference type="ARBA" id="ARBA00022475"/>
    </source>
</evidence>
<dbReference type="InterPro" id="IPR051621">
    <property type="entry name" value="T2SS_protein_J"/>
</dbReference>
<dbReference type="InterPro" id="IPR012902">
    <property type="entry name" value="N_methyl_site"/>
</dbReference>
<evidence type="ECO:0000256" key="4">
    <source>
        <dbReference type="ARBA" id="ARBA00022519"/>
    </source>
</evidence>
<keyword evidence="7 9" id="KW-0472">Membrane</keyword>
<dbReference type="SUPFAM" id="SSF54523">
    <property type="entry name" value="Pili subunits"/>
    <property type="match status" value="1"/>
</dbReference>
<evidence type="ECO:0000256" key="7">
    <source>
        <dbReference type="ARBA" id="ARBA00023136"/>
    </source>
</evidence>
<keyword evidence="2" id="KW-1003">Cell membrane</keyword>
<dbReference type="Proteomes" id="UP001165267">
    <property type="component" value="Unassembled WGS sequence"/>
</dbReference>
<keyword evidence="6 9" id="KW-1133">Transmembrane helix</keyword>
<accession>A0ABT1XDJ0</accession>
<evidence type="ECO:0000256" key="6">
    <source>
        <dbReference type="ARBA" id="ARBA00022989"/>
    </source>
</evidence>
<gene>
    <name evidence="10" type="ORF">NSP04_01555</name>
</gene>
<dbReference type="Pfam" id="PF07963">
    <property type="entry name" value="N_methyl"/>
    <property type="match status" value="1"/>
</dbReference>
<organism evidence="10 11">
    <name type="scientific">Limnobacter parvus</name>
    <dbReference type="NCBI Taxonomy" id="2939690"/>
    <lineage>
        <taxon>Bacteria</taxon>
        <taxon>Pseudomonadati</taxon>
        <taxon>Pseudomonadota</taxon>
        <taxon>Betaproteobacteria</taxon>
        <taxon>Burkholderiales</taxon>
        <taxon>Burkholderiaceae</taxon>
        <taxon>Limnobacter</taxon>
    </lineage>
</organism>
<keyword evidence="5 9" id="KW-0812">Transmembrane</keyword>
<dbReference type="PROSITE" id="PS00409">
    <property type="entry name" value="PROKAR_NTER_METHYL"/>
    <property type="match status" value="1"/>
</dbReference>